<dbReference type="AlphaFoldDB" id="A0A8X8VVN5"/>
<feature type="repeat" description="PPR" evidence="2">
    <location>
        <begin position="277"/>
        <end position="311"/>
    </location>
</feature>
<dbReference type="FunFam" id="1.25.40.10:FF:000090">
    <property type="entry name" value="Pentatricopeptide repeat-containing protein, chloroplastic"/>
    <property type="match status" value="1"/>
</dbReference>
<proteinExistence type="predicted"/>
<dbReference type="PROSITE" id="PS51375">
    <property type="entry name" value="PPR"/>
    <property type="match status" value="5"/>
</dbReference>
<dbReference type="Pfam" id="PF20431">
    <property type="entry name" value="E_motif"/>
    <property type="match status" value="1"/>
</dbReference>
<feature type="repeat" description="PPR" evidence="2">
    <location>
        <begin position="114"/>
        <end position="148"/>
    </location>
</feature>
<reference evidence="3" key="2">
    <citation type="submission" date="2020-08" db="EMBL/GenBank/DDBJ databases">
        <title>Plant Genome Project.</title>
        <authorList>
            <person name="Zhang R.-G."/>
        </authorList>
    </citation>
    <scope>NUCLEOTIDE SEQUENCE</scope>
    <source>
        <strain evidence="3">Huo1</strain>
        <tissue evidence="3">Leaf</tissue>
    </source>
</reference>
<dbReference type="PANTHER" id="PTHR47926">
    <property type="entry name" value="PENTATRICOPEPTIDE REPEAT-CONTAINING PROTEIN"/>
    <property type="match status" value="1"/>
</dbReference>
<protein>
    <submittedName>
        <fullName evidence="3">Uncharacterized protein</fullName>
    </submittedName>
</protein>
<dbReference type="FunFam" id="1.25.40.10:FF:000442">
    <property type="entry name" value="Pentatricopeptide repeat-containing protein At3g49710"/>
    <property type="match status" value="1"/>
</dbReference>
<comment type="caution">
    <text evidence="3">The sequence shown here is derived from an EMBL/GenBank/DDBJ whole genome shotgun (WGS) entry which is preliminary data.</text>
</comment>
<dbReference type="InterPro" id="IPR011990">
    <property type="entry name" value="TPR-like_helical_dom_sf"/>
</dbReference>
<dbReference type="Pfam" id="PF13041">
    <property type="entry name" value="PPR_2"/>
    <property type="match status" value="2"/>
</dbReference>
<dbReference type="InterPro" id="IPR046960">
    <property type="entry name" value="PPR_At4g14850-like_plant"/>
</dbReference>
<evidence type="ECO:0000313" key="4">
    <source>
        <dbReference type="Proteomes" id="UP000298416"/>
    </source>
</evidence>
<dbReference type="OrthoDB" id="185373at2759"/>
<reference evidence="3" key="1">
    <citation type="submission" date="2018-01" db="EMBL/GenBank/DDBJ databases">
        <authorList>
            <person name="Mao J.F."/>
        </authorList>
    </citation>
    <scope>NUCLEOTIDE SEQUENCE</scope>
    <source>
        <strain evidence="3">Huo1</strain>
        <tissue evidence="3">Leaf</tissue>
    </source>
</reference>
<dbReference type="PANTHER" id="PTHR47926:SF419">
    <property type="entry name" value="(WILD MALAYSIAN BANANA) HYPOTHETICAL PROTEIN"/>
    <property type="match status" value="1"/>
</dbReference>
<evidence type="ECO:0000256" key="2">
    <source>
        <dbReference type="PROSITE-ProRule" id="PRU00708"/>
    </source>
</evidence>
<dbReference type="InterPro" id="IPR002885">
    <property type="entry name" value="PPR_rpt"/>
</dbReference>
<feature type="repeat" description="PPR" evidence="2">
    <location>
        <begin position="246"/>
        <end position="276"/>
    </location>
</feature>
<sequence length="726" mass="81804">MFNTLFSTNARKNLKAFTRRTVSLLEICTNERLINHGNALHCQLIKMGLSSHKYIAVKLLIMYLESRKSNEINQMLKEFDGFNLVVHNCLITANLQWGDAANACQLFDEMPERNEVSWTSLISGLLKQGKVDEAMHYFERNPFSDVFSWTAVISGLVHNRLSFRGMVMFKEMLRVSVLPNDVTFTSVMKGCVELGDFGLGMSVLGLIVNLGFEGNVCVLNSLVTFFLRLGRIEFARKTFDMMEVKDVVSWTTMLDMYVEMGEMGEARRVFDEMPERNEVAWSAMIARLSQSGDWEEAARLFEEMVRCGFKPNISCYSSVISALASLKALQGGRSIHGLMLKSGVDMNVFVGCSLIDLYCKCGSSDDGRLVFDALPHKNVVCWNSMVSGYSSNGMISEAMEVFNRMPQRNNVSWNSLIAGHSGVEDFDEAFEVFHRMILCGEQPSKFSFSSILRVCASLASLERGKYAHTKALKLGFQCDIFVDTALLDMYAKSGEITSSVRIFNRMKNKNDVVWTAMIQGLAENGFAEESLQRFEEMGTASSVAPNELIFLSVLFACSHSGLVEKGLAYFDSMEKVYGIRPNQRHYTCVVDMLSRAGRLREAEEFIASMPCEPEANAWSALLSGCRTYGDEELGSRASVKLAELAEAKPGAYVLLSNSYASGGRWVDAMNMRDVMSRKGIKKSGGCSWMELRNRVHLFYSQDETHDQWREMQWILQLLNTERESYF</sequence>
<dbReference type="Gene3D" id="1.25.40.10">
    <property type="entry name" value="Tetratricopeptide repeat domain"/>
    <property type="match status" value="6"/>
</dbReference>
<evidence type="ECO:0000256" key="1">
    <source>
        <dbReference type="ARBA" id="ARBA00022737"/>
    </source>
</evidence>
<dbReference type="Pfam" id="PF01535">
    <property type="entry name" value="PPR"/>
    <property type="match status" value="10"/>
</dbReference>
<dbReference type="InterPro" id="IPR046848">
    <property type="entry name" value="E_motif"/>
</dbReference>
<gene>
    <name evidence="3" type="ORF">SASPL_157005</name>
</gene>
<name>A0A8X8VVN5_SALSN</name>
<feature type="repeat" description="PPR" evidence="2">
    <location>
        <begin position="510"/>
        <end position="544"/>
    </location>
</feature>
<dbReference type="GO" id="GO:0009451">
    <property type="term" value="P:RNA modification"/>
    <property type="evidence" value="ECO:0007669"/>
    <property type="project" value="InterPro"/>
</dbReference>
<dbReference type="Proteomes" id="UP000298416">
    <property type="component" value="Unassembled WGS sequence"/>
</dbReference>
<keyword evidence="1" id="KW-0677">Repeat</keyword>
<dbReference type="GO" id="GO:0003723">
    <property type="term" value="F:RNA binding"/>
    <property type="evidence" value="ECO:0007669"/>
    <property type="project" value="InterPro"/>
</dbReference>
<dbReference type="EMBL" id="PNBA02000668">
    <property type="protein sequence ID" value="KAG6383250.1"/>
    <property type="molecule type" value="Genomic_DNA"/>
</dbReference>
<organism evidence="3">
    <name type="scientific">Salvia splendens</name>
    <name type="common">Scarlet sage</name>
    <dbReference type="NCBI Taxonomy" id="180675"/>
    <lineage>
        <taxon>Eukaryota</taxon>
        <taxon>Viridiplantae</taxon>
        <taxon>Streptophyta</taxon>
        <taxon>Embryophyta</taxon>
        <taxon>Tracheophyta</taxon>
        <taxon>Spermatophyta</taxon>
        <taxon>Magnoliopsida</taxon>
        <taxon>eudicotyledons</taxon>
        <taxon>Gunneridae</taxon>
        <taxon>Pentapetalae</taxon>
        <taxon>asterids</taxon>
        <taxon>lamiids</taxon>
        <taxon>Lamiales</taxon>
        <taxon>Lamiaceae</taxon>
        <taxon>Nepetoideae</taxon>
        <taxon>Mentheae</taxon>
        <taxon>Salviinae</taxon>
        <taxon>Salvia</taxon>
        <taxon>Salvia subgen. Calosphace</taxon>
        <taxon>core Calosphace</taxon>
    </lineage>
</organism>
<accession>A0A8X8VVN5</accession>
<evidence type="ECO:0000313" key="3">
    <source>
        <dbReference type="EMBL" id="KAG6383250.1"/>
    </source>
</evidence>
<feature type="repeat" description="PPR" evidence="2">
    <location>
        <begin position="378"/>
        <end position="412"/>
    </location>
</feature>
<dbReference type="NCBIfam" id="TIGR00756">
    <property type="entry name" value="PPR"/>
    <property type="match status" value="6"/>
</dbReference>
<keyword evidence="4" id="KW-1185">Reference proteome</keyword>